<feature type="transmembrane region" description="Helical" evidence="17">
    <location>
        <begin position="379"/>
        <end position="403"/>
    </location>
</feature>
<dbReference type="GO" id="GO:0048039">
    <property type="term" value="F:ubiquinone binding"/>
    <property type="evidence" value="ECO:0007669"/>
    <property type="project" value="TreeGrafter"/>
</dbReference>
<evidence type="ECO:0000256" key="5">
    <source>
        <dbReference type="ARBA" id="ARBA00021006"/>
    </source>
</evidence>
<accession>A0A096XMZ1</accession>
<evidence type="ECO:0000256" key="11">
    <source>
        <dbReference type="ARBA" id="ARBA00022989"/>
    </source>
</evidence>
<dbReference type="GO" id="GO:0008137">
    <property type="term" value="F:NADH dehydrogenase (ubiquinone) activity"/>
    <property type="evidence" value="ECO:0007669"/>
    <property type="project" value="UniProtKB-UniRule"/>
</dbReference>
<keyword evidence="10 17" id="KW-0249">Electron transport</keyword>
<keyword evidence="13 17" id="KW-0830">Ubiquinone</keyword>
<feature type="transmembrane region" description="Helical" evidence="17">
    <location>
        <begin position="214"/>
        <end position="234"/>
    </location>
</feature>
<dbReference type="GO" id="GO:0031966">
    <property type="term" value="C:mitochondrial membrane"/>
    <property type="evidence" value="ECO:0007669"/>
    <property type="project" value="UniProtKB-SubCell"/>
</dbReference>
<evidence type="ECO:0000256" key="6">
    <source>
        <dbReference type="ARBA" id="ARBA00022448"/>
    </source>
</evidence>
<dbReference type="GO" id="GO:0003954">
    <property type="term" value="F:NADH dehydrogenase activity"/>
    <property type="evidence" value="ECO:0007669"/>
    <property type="project" value="TreeGrafter"/>
</dbReference>
<dbReference type="PANTHER" id="PTHR43507">
    <property type="entry name" value="NADH-UBIQUINONE OXIDOREDUCTASE CHAIN 4"/>
    <property type="match status" value="1"/>
</dbReference>
<comment type="function">
    <text evidence="17">Core subunit of the mitochondrial membrane respiratory chain NADH dehydrogenase (Complex I) which catalyzes electron transfer from NADH through the respiratory chain, using ubiquinone as an electron acceptor. Essential for the catalytic activity and assembly of complex I.</text>
</comment>
<evidence type="ECO:0000256" key="4">
    <source>
        <dbReference type="ARBA" id="ARBA00012944"/>
    </source>
</evidence>
<dbReference type="Pfam" id="PF01059">
    <property type="entry name" value="Oxidored_q5_N"/>
    <property type="match status" value="1"/>
</dbReference>
<comment type="similarity">
    <text evidence="3 17">Belongs to the complex I subunit 4 family.</text>
</comment>
<evidence type="ECO:0000256" key="12">
    <source>
        <dbReference type="ARBA" id="ARBA00023027"/>
    </source>
</evidence>
<evidence type="ECO:0000256" key="13">
    <source>
        <dbReference type="ARBA" id="ARBA00023075"/>
    </source>
</evidence>
<sequence length="444" mass="52092">MMKFLLLLLLFMLMNFFNKKKFLIKNNQIMYNLILFLLIIMNNNSNFFIKMNLNLSINKTSYILIILLMWISFLMTLNLNFKAKNLLMCMNLFILMNLILTMLFSSINWMMFYILFELSLIPTMMLILGWGTYNDRIKANFMMMMYTMISSMPFLMYMIISFINFNSLSMMIMNESTNYFFINNFYYLMMIITFLVKLPMFMLHMWLPKAHVEAPIYGSMILAAILLKIGSFGLMKINFLMNIFSLKLSPMISSLSLYGSIILSLICLFNYDMKIIIAYSSVIHMSLMISNLMNLNKSGIYGSISMMISHGLCSSGLFCLTNLIYINSKSRNMSINKGLINLSPPLTLSCFLMCSSNMSSPPSLNLISEIMLIMSMIKYSFNSIYLIILLCFFSSIYSIYLYMNSQFNLTIKTFKLFNLKTMNFYMMLMHWIPLNFFFLNLFYL</sequence>
<evidence type="ECO:0000256" key="9">
    <source>
        <dbReference type="ARBA" id="ARBA00022967"/>
    </source>
</evidence>
<evidence type="ECO:0000259" key="19">
    <source>
        <dbReference type="Pfam" id="PF01059"/>
    </source>
</evidence>
<keyword evidence="7 17" id="KW-0679">Respiratory chain</keyword>
<evidence type="ECO:0000256" key="17">
    <source>
        <dbReference type="RuleBase" id="RU003297"/>
    </source>
</evidence>
<feature type="transmembrane region" description="Helical" evidence="17">
    <location>
        <begin position="143"/>
        <end position="165"/>
    </location>
</feature>
<name>A0A096XMZ1_9HYME</name>
<feature type="transmembrane region" description="Helical" evidence="17">
    <location>
        <begin position="61"/>
        <end position="79"/>
    </location>
</feature>
<feature type="transmembrane region" description="Helical" evidence="17">
    <location>
        <begin position="85"/>
        <end position="104"/>
    </location>
</feature>
<feature type="transmembrane region" description="Helical" evidence="17">
    <location>
        <begin position="185"/>
        <end position="208"/>
    </location>
</feature>
<evidence type="ECO:0000259" key="18">
    <source>
        <dbReference type="Pfam" id="PF00361"/>
    </source>
</evidence>
<dbReference type="PANTHER" id="PTHR43507:SF20">
    <property type="entry name" value="NADH-UBIQUINONE OXIDOREDUCTASE CHAIN 4"/>
    <property type="match status" value="1"/>
</dbReference>
<dbReference type="GeneID" id="20832793"/>
<protein>
    <recommendedName>
        <fullName evidence="5 17">NADH-ubiquinone oxidoreductase chain 4</fullName>
        <ecNumber evidence="4 17">7.1.1.2</ecNumber>
    </recommendedName>
</protein>
<feature type="transmembrane region" description="Helical" evidence="17">
    <location>
        <begin position="29"/>
        <end position="49"/>
    </location>
</feature>
<evidence type="ECO:0000256" key="3">
    <source>
        <dbReference type="ARBA" id="ARBA00009025"/>
    </source>
</evidence>
<feature type="transmembrane region" description="Helical" evidence="17">
    <location>
        <begin position="300"/>
        <end position="326"/>
    </location>
</feature>
<dbReference type="EC" id="7.1.1.2" evidence="4 17"/>
<dbReference type="InterPro" id="IPR001750">
    <property type="entry name" value="ND/Mrp_TM"/>
</dbReference>
<keyword evidence="11 17" id="KW-1133">Transmembrane helix</keyword>
<dbReference type="PRINTS" id="PR01437">
    <property type="entry name" value="NUOXDRDTASE4"/>
</dbReference>
<gene>
    <name evidence="20" type="primary">ND4</name>
</gene>
<evidence type="ECO:0000256" key="7">
    <source>
        <dbReference type="ARBA" id="ARBA00022660"/>
    </source>
</evidence>
<dbReference type="AlphaFoldDB" id="A0A096XMZ1"/>
<feature type="domain" description="NADH:ubiquinone oxidoreductase chain 4 N-terminal" evidence="19">
    <location>
        <begin position="1"/>
        <end position="103"/>
    </location>
</feature>
<feature type="transmembrane region" description="Helical" evidence="17">
    <location>
        <begin position="255"/>
        <end position="280"/>
    </location>
</feature>
<feature type="domain" description="NADH:quinone oxidoreductase/Mrp antiporter transmembrane" evidence="18">
    <location>
        <begin position="107"/>
        <end position="390"/>
    </location>
</feature>
<keyword evidence="6 17" id="KW-0813">Transport</keyword>
<evidence type="ECO:0000256" key="8">
    <source>
        <dbReference type="ARBA" id="ARBA00022692"/>
    </source>
</evidence>
<comment type="subcellular location">
    <subcellularLocation>
        <location evidence="2 17">Mitochondrion membrane</location>
        <topology evidence="2 17">Multi-pass membrane protein</topology>
    </subcellularLocation>
</comment>
<dbReference type="CTD" id="4538"/>
<dbReference type="InterPro" id="IPR003918">
    <property type="entry name" value="NADH_UbQ_OxRdtase"/>
</dbReference>
<comment type="catalytic activity">
    <reaction evidence="16 17">
        <text>a ubiquinone + NADH + 5 H(+)(in) = a ubiquinol + NAD(+) + 4 H(+)(out)</text>
        <dbReference type="Rhea" id="RHEA:29091"/>
        <dbReference type="Rhea" id="RHEA-COMP:9565"/>
        <dbReference type="Rhea" id="RHEA-COMP:9566"/>
        <dbReference type="ChEBI" id="CHEBI:15378"/>
        <dbReference type="ChEBI" id="CHEBI:16389"/>
        <dbReference type="ChEBI" id="CHEBI:17976"/>
        <dbReference type="ChEBI" id="CHEBI:57540"/>
        <dbReference type="ChEBI" id="CHEBI:57945"/>
        <dbReference type="EC" id="7.1.1.2"/>
    </reaction>
</comment>
<feature type="transmembrane region" description="Helical" evidence="17">
    <location>
        <begin position="424"/>
        <end position="443"/>
    </location>
</feature>
<evidence type="ECO:0000256" key="14">
    <source>
        <dbReference type="ARBA" id="ARBA00023128"/>
    </source>
</evidence>
<dbReference type="RefSeq" id="YP_009092377.1">
    <property type="nucleotide sequence ID" value="NC_025289.1"/>
</dbReference>
<keyword evidence="15 17" id="KW-0472">Membrane</keyword>
<organism evidence="20">
    <name type="scientific">Orthogonalys pulchella</name>
    <dbReference type="NCBI Taxonomy" id="32427"/>
    <lineage>
        <taxon>Eukaryota</taxon>
        <taxon>Metazoa</taxon>
        <taxon>Ecdysozoa</taxon>
        <taxon>Arthropoda</taxon>
        <taxon>Hexapoda</taxon>
        <taxon>Insecta</taxon>
        <taxon>Pterygota</taxon>
        <taxon>Neoptera</taxon>
        <taxon>Endopterygota</taxon>
        <taxon>Hymenoptera</taxon>
        <taxon>Apocrita</taxon>
        <taxon>Trigonaloidea</taxon>
        <taxon>Trigonalidae</taxon>
        <taxon>Orthogonalys</taxon>
    </lineage>
</organism>
<proteinExistence type="inferred from homology"/>
<keyword evidence="9" id="KW-1278">Translocase</keyword>
<keyword evidence="14 17" id="KW-0496">Mitochondrion</keyword>
<comment type="function">
    <text evidence="1">Core subunit of the mitochondrial membrane respiratory chain NADH dehydrogenase (Complex I) that is believed to belong to the minimal assembly required for catalysis. Complex I functions in the transfer of electrons from NADH to the respiratory chain. The immediate electron acceptor for the enzyme is believed to be ubiquinone.</text>
</comment>
<evidence type="ECO:0000313" key="20">
    <source>
        <dbReference type="EMBL" id="AIC37443.1"/>
    </source>
</evidence>
<keyword evidence="12 17" id="KW-0520">NAD</keyword>
<feature type="transmembrane region" description="Helical" evidence="17">
    <location>
        <begin position="111"/>
        <end position="131"/>
    </location>
</feature>
<dbReference type="EMBL" id="KJ619461">
    <property type="protein sequence ID" value="AIC37443.1"/>
    <property type="molecule type" value="Genomic_DNA"/>
</dbReference>
<keyword evidence="8 17" id="KW-0812">Transmembrane</keyword>
<geneLocation type="mitochondrion" evidence="20"/>
<dbReference type="InterPro" id="IPR000260">
    <property type="entry name" value="NADH4_N"/>
</dbReference>
<evidence type="ECO:0000256" key="1">
    <source>
        <dbReference type="ARBA" id="ARBA00003257"/>
    </source>
</evidence>
<dbReference type="GO" id="GO:0042773">
    <property type="term" value="P:ATP synthesis coupled electron transport"/>
    <property type="evidence" value="ECO:0007669"/>
    <property type="project" value="InterPro"/>
</dbReference>
<evidence type="ECO:0000256" key="2">
    <source>
        <dbReference type="ARBA" id="ARBA00004225"/>
    </source>
</evidence>
<evidence type="ECO:0000256" key="16">
    <source>
        <dbReference type="ARBA" id="ARBA00049551"/>
    </source>
</evidence>
<dbReference type="GO" id="GO:0015990">
    <property type="term" value="P:electron transport coupled proton transport"/>
    <property type="evidence" value="ECO:0007669"/>
    <property type="project" value="TreeGrafter"/>
</dbReference>
<reference evidence="20" key="1">
    <citation type="journal article" date="2014" name="Genome Biol. Evol.">
        <title>Evolutionary dynamics of the mitochondrial genome in the evaniomorpha (hymenoptera)?a group with an intermediate rate of gene rearrangement.</title>
        <authorList>
            <person name="Mao M."/>
            <person name="Gibson T."/>
            <person name="Dowton M."/>
        </authorList>
    </citation>
    <scope>NUCLEOTIDE SEQUENCE</scope>
</reference>
<evidence type="ECO:0000256" key="15">
    <source>
        <dbReference type="ARBA" id="ARBA00023136"/>
    </source>
</evidence>
<dbReference type="Pfam" id="PF00361">
    <property type="entry name" value="Proton_antipo_M"/>
    <property type="match status" value="1"/>
</dbReference>
<evidence type="ECO:0000256" key="10">
    <source>
        <dbReference type="ARBA" id="ARBA00022982"/>
    </source>
</evidence>